<dbReference type="InterPro" id="IPR036265">
    <property type="entry name" value="HIT-like_sf"/>
</dbReference>
<dbReference type="InterPro" id="IPR011146">
    <property type="entry name" value="HIT-like"/>
</dbReference>
<evidence type="ECO:0000313" key="3">
    <source>
        <dbReference type="EMBL" id="TDR44090.1"/>
    </source>
</evidence>
<dbReference type="GO" id="GO:0016787">
    <property type="term" value="F:hydrolase activity"/>
    <property type="evidence" value="ECO:0007669"/>
    <property type="project" value="UniProtKB-KW"/>
</dbReference>
<comment type="caution">
    <text evidence="3">The sequence shown here is derived from an EMBL/GenBank/DDBJ whole genome shotgun (WGS) entry which is preliminary data.</text>
</comment>
<keyword evidence="3" id="KW-0378">Hydrolase</keyword>
<evidence type="ECO:0000313" key="4">
    <source>
        <dbReference type="Proteomes" id="UP000295293"/>
    </source>
</evidence>
<accession>A0A4V6PYD7</accession>
<dbReference type="RefSeq" id="WP_133818828.1">
    <property type="nucleotide sequence ID" value="NZ_SNZH01000006.1"/>
</dbReference>
<protein>
    <submittedName>
        <fullName evidence="3">Diadenosine tetraphosphate (Ap4A) HIT family hydrolase</fullName>
    </submittedName>
</protein>
<evidence type="ECO:0000259" key="2">
    <source>
        <dbReference type="PROSITE" id="PS51084"/>
    </source>
</evidence>
<name>A0A4V6PYD7_9GAMM</name>
<feature type="domain" description="HIT" evidence="2">
    <location>
        <begin position="8"/>
        <end position="110"/>
    </location>
</feature>
<dbReference type="Gene3D" id="3.30.428.10">
    <property type="entry name" value="HIT-like"/>
    <property type="match status" value="1"/>
</dbReference>
<dbReference type="PROSITE" id="PS51084">
    <property type="entry name" value="HIT_2"/>
    <property type="match status" value="1"/>
</dbReference>
<dbReference type="OrthoDB" id="9799145at2"/>
<dbReference type="InterPro" id="IPR026026">
    <property type="entry name" value="HIT_Hint"/>
</dbReference>
<dbReference type="Proteomes" id="UP000295293">
    <property type="component" value="Unassembled WGS sequence"/>
</dbReference>
<evidence type="ECO:0000256" key="1">
    <source>
        <dbReference type="PROSITE-ProRule" id="PRU00464"/>
    </source>
</evidence>
<dbReference type="Pfam" id="PF01230">
    <property type="entry name" value="HIT"/>
    <property type="match status" value="1"/>
</dbReference>
<dbReference type="SUPFAM" id="SSF54197">
    <property type="entry name" value="HIT-like"/>
    <property type="match status" value="1"/>
</dbReference>
<dbReference type="AlphaFoldDB" id="A0A4V6PYD7"/>
<dbReference type="PIRSF" id="PIRSF000714">
    <property type="entry name" value="HIT"/>
    <property type="match status" value="1"/>
</dbReference>
<organism evidence="3 4">
    <name type="scientific">Tahibacter aquaticus</name>
    <dbReference type="NCBI Taxonomy" id="520092"/>
    <lineage>
        <taxon>Bacteria</taxon>
        <taxon>Pseudomonadati</taxon>
        <taxon>Pseudomonadota</taxon>
        <taxon>Gammaproteobacteria</taxon>
        <taxon>Lysobacterales</taxon>
        <taxon>Rhodanobacteraceae</taxon>
        <taxon>Tahibacter</taxon>
    </lineage>
</organism>
<reference evidence="3 4" key="1">
    <citation type="submission" date="2019-03" db="EMBL/GenBank/DDBJ databases">
        <title>Genomic Encyclopedia of Type Strains, Phase IV (KMG-IV): sequencing the most valuable type-strain genomes for metagenomic binning, comparative biology and taxonomic classification.</title>
        <authorList>
            <person name="Goeker M."/>
        </authorList>
    </citation>
    <scope>NUCLEOTIDE SEQUENCE [LARGE SCALE GENOMIC DNA]</scope>
    <source>
        <strain evidence="3 4">DSM 21667</strain>
    </source>
</reference>
<keyword evidence="4" id="KW-1185">Reference proteome</keyword>
<gene>
    <name evidence="3" type="ORF">DFR29_106237</name>
</gene>
<sequence length="144" mass="15927">MNSAAETAFALDPRLDADCHRVGELELSRVLLMDDARFPWLILVPRQPGLRELVELSREQQHALLDEINRVAHVLHAITNPDKMNIATLGNVVSQLHVHVIARHVGDAAWPRPVWGVGERSAYSAAESTRVLGLLRAGLALHQS</sequence>
<comment type="caution">
    <text evidence="1">Lacks conserved residue(s) required for the propagation of feature annotation.</text>
</comment>
<proteinExistence type="predicted"/>
<dbReference type="EMBL" id="SNZH01000006">
    <property type="protein sequence ID" value="TDR44090.1"/>
    <property type="molecule type" value="Genomic_DNA"/>
</dbReference>